<keyword evidence="8" id="KW-0949">S-adenosyl-L-methionine</keyword>
<dbReference type="PROSITE" id="PS51585">
    <property type="entry name" value="SAM_MT_TPMT"/>
    <property type="match status" value="1"/>
</dbReference>
<dbReference type="InterPro" id="IPR029063">
    <property type="entry name" value="SAM-dependent_MTases_sf"/>
</dbReference>
<evidence type="ECO:0000256" key="5">
    <source>
        <dbReference type="ARBA" id="ARBA00022490"/>
    </source>
</evidence>
<evidence type="ECO:0000256" key="4">
    <source>
        <dbReference type="ARBA" id="ARBA00011905"/>
    </source>
</evidence>
<organism evidence="10 11">
    <name type="scientific">Fodinibius salicampi</name>
    <dbReference type="NCBI Taxonomy" id="1920655"/>
    <lineage>
        <taxon>Bacteria</taxon>
        <taxon>Pseudomonadati</taxon>
        <taxon>Balneolota</taxon>
        <taxon>Balneolia</taxon>
        <taxon>Balneolales</taxon>
        <taxon>Balneolaceae</taxon>
        <taxon>Fodinibius</taxon>
    </lineage>
</organism>
<comment type="caution">
    <text evidence="10">The sequence shown here is derived from an EMBL/GenBank/DDBJ whole genome shotgun (WGS) entry which is preliminary data.</text>
</comment>
<dbReference type="EMBL" id="JAJNDC010000002">
    <property type="protein sequence ID" value="MCW9712857.1"/>
    <property type="molecule type" value="Genomic_DNA"/>
</dbReference>
<protein>
    <recommendedName>
        <fullName evidence="4 9">Thiopurine S-methyltransferase</fullName>
        <ecNumber evidence="4 9">2.1.1.67</ecNumber>
    </recommendedName>
</protein>
<name>A0ABT3PYD3_9BACT</name>
<reference evidence="10 11" key="1">
    <citation type="submission" date="2021-11" db="EMBL/GenBank/DDBJ databases">
        <title>Aliifidinibius sp. nov., a new bacterium isolated from saline soil.</title>
        <authorList>
            <person name="Galisteo C."/>
            <person name="De La Haba R."/>
            <person name="Sanchez-Porro C."/>
            <person name="Ventosa A."/>
        </authorList>
    </citation>
    <scope>NUCLEOTIDE SEQUENCE [LARGE SCALE GENOMIC DNA]</scope>
    <source>
        <strain evidence="10 11">KACC 190600</strain>
    </source>
</reference>
<dbReference type="EC" id="2.1.1.67" evidence="4 9"/>
<dbReference type="PIRSF" id="PIRSF023956">
    <property type="entry name" value="Thiopurine_S-methyltransferase"/>
    <property type="match status" value="1"/>
</dbReference>
<dbReference type="InterPro" id="IPR008854">
    <property type="entry name" value="TPMT"/>
</dbReference>
<accession>A0ABT3PYD3</accession>
<keyword evidence="6 10" id="KW-0489">Methyltransferase</keyword>
<keyword evidence="11" id="KW-1185">Reference proteome</keyword>
<evidence type="ECO:0000256" key="1">
    <source>
        <dbReference type="ARBA" id="ARBA00000903"/>
    </source>
</evidence>
<dbReference type="InterPro" id="IPR025835">
    <property type="entry name" value="Thiopurine_S-MeTrfase"/>
</dbReference>
<dbReference type="GO" id="GO:0008119">
    <property type="term" value="F:thiopurine S-methyltransferase activity"/>
    <property type="evidence" value="ECO:0007669"/>
    <property type="project" value="UniProtKB-EC"/>
</dbReference>
<evidence type="ECO:0000256" key="9">
    <source>
        <dbReference type="NCBIfam" id="TIGR03840"/>
    </source>
</evidence>
<keyword evidence="5" id="KW-0963">Cytoplasm</keyword>
<evidence type="ECO:0000256" key="2">
    <source>
        <dbReference type="ARBA" id="ARBA00004496"/>
    </source>
</evidence>
<keyword evidence="7 10" id="KW-0808">Transferase</keyword>
<sequence length="219" mass="25875">MNISYWKNRWEKGNTGWHMDHVYPLLPKLWPQFNLPANAKVLVPLCGKSIDLLWLLQKNFHVIGIEVSAKAIKQLERNSSLFFTCTNRKGHTVFEANSMEIWKDDFLNISPDVIGKVDAIYDKAALIALPPEIRKKYIPHLQSFCHSHTQILLQTFEYKQEEMQGPPFSVSQKELRTYFNPNFEIKLLYEKSKLNEFERFKERGLTSYFIEKVYQIYPK</sequence>
<comment type="similarity">
    <text evidence="3">Belongs to the class I-like SAM-binding methyltransferase superfamily. TPMT family.</text>
</comment>
<comment type="catalytic activity">
    <reaction evidence="1">
        <text>S-adenosyl-L-methionine + a thiopurine = S-adenosyl-L-homocysteine + a thiopurine S-methylether.</text>
        <dbReference type="EC" id="2.1.1.67"/>
    </reaction>
</comment>
<dbReference type="Pfam" id="PF05724">
    <property type="entry name" value="TPMT"/>
    <property type="match status" value="1"/>
</dbReference>
<proteinExistence type="inferred from homology"/>
<dbReference type="PANTHER" id="PTHR10259:SF11">
    <property type="entry name" value="THIOPURINE S-METHYLTRANSFERASE"/>
    <property type="match status" value="1"/>
</dbReference>
<evidence type="ECO:0000256" key="7">
    <source>
        <dbReference type="ARBA" id="ARBA00022679"/>
    </source>
</evidence>
<dbReference type="CDD" id="cd02440">
    <property type="entry name" value="AdoMet_MTases"/>
    <property type="match status" value="1"/>
</dbReference>
<evidence type="ECO:0000256" key="3">
    <source>
        <dbReference type="ARBA" id="ARBA00008145"/>
    </source>
</evidence>
<evidence type="ECO:0000313" key="10">
    <source>
        <dbReference type="EMBL" id="MCW9712857.1"/>
    </source>
</evidence>
<evidence type="ECO:0000313" key="11">
    <source>
        <dbReference type="Proteomes" id="UP001207337"/>
    </source>
</evidence>
<gene>
    <name evidence="10" type="primary">tmpT</name>
    <name evidence="10" type="ORF">LQ318_08065</name>
</gene>
<dbReference type="GO" id="GO:0032259">
    <property type="term" value="P:methylation"/>
    <property type="evidence" value="ECO:0007669"/>
    <property type="project" value="UniProtKB-KW"/>
</dbReference>
<dbReference type="InterPro" id="IPR022474">
    <property type="entry name" value="Thiopur_S-MeTfrase_Se/Te_detox"/>
</dbReference>
<comment type="subcellular location">
    <subcellularLocation>
        <location evidence="2">Cytoplasm</location>
    </subcellularLocation>
</comment>
<dbReference type="NCBIfam" id="NF009732">
    <property type="entry name" value="PRK13255.1"/>
    <property type="match status" value="1"/>
</dbReference>
<dbReference type="Gene3D" id="3.40.50.150">
    <property type="entry name" value="Vaccinia Virus protein VP39"/>
    <property type="match status" value="1"/>
</dbReference>
<evidence type="ECO:0000256" key="6">
    <source>
        <dbReference type="ARBA" id="ARBA00022603"/>
    </source>
</evidence>
<dbReference type="NCBIfam" id="TIGR03840">
    <property type="entry name" value="TMPT_Se_Te"/>
    <property type="match status" value="1"/>
</dbReference>
<dbReference type="SUPFAM" id="SSF53335">
    <property type="entry name" value="S-adenosyl-L-methionine-dependent methyltransferases"/>
    <property type="match status" value="1"/>
</dbReference>
<dbReference type="PANTHER" id="PTHR10259">
    <property type="entry name" value="THIOPURINE S-METHYLTRANSFERASE"/>
    <property type="match status" value="1"/>
</dbReference>
<evidence type="ECO:0000256" key="8">
    <source>
        <dbReference type="ARBA" id="ARBA00022691"/>
    </source>
</evidence>
<dbReference type="Proteomes" id="UP001207337">
    <property type="component" value="Unassembled WGS sequence"/>
</dbReference>
<dbReference type="HAMAP" id="MF_00812">
    <property type="entry name" value="Thiopur_methtran"/>
    <property type="match status" value="1"/>
</dbReference>
<dbReference type="RefSeq" id="WP_265789151.1">
    <property type="nucleotide sequence ID" value="NZ_BAABRS010000002.1"/>
</dbReference>